<sequence>MRIWYQLVSSETGMANFLRATQALCDGAALPGTRVEVRGTQQGALGDQFRLFWNYDVREIIDNALAIRQQGGYDAFVLANSLDPALVELREILDIPVVSFMEVCCFHACTMGERFGLVVPNEKMVPRYREIPIGYGLRDRLASVEYIEFSNIRGFDAVFTDTRAGDDCVEQILAASRKSIERGAEVVIPAGPSSTLLAQRGIFEVDGVPLLDCYRLLVKATEMVVAMKEMTGVHVSRKLLYQAPPEEYVRKVAEVRNIDALRSR</sequence>
<proteinExistence type="inferred from homology"/>
<dbReference type="InterPro" id="IPR015942">
    <property type="entry name" value="Asp/Glu/hydantoin_racemase"/>
</dbReference>
<gene>
    <name evidence="2" type="ORF">EV675_0436</name>
</gene>
<dbReference type="Pfam" id="PF01177">
    <property type="entry name" value="Asp_Glu_race"/>
    <property type="match status" value="1"/>
</dbReference>
<reference evidence="2 3" key="1">
    <citation type="submission" date="2019-02" db="EMBL/GenBank/DDBJ databases">
        <title>Genomic Encyclopedia of Type Strains, Phase IV (KMG-IV): sequencing the most valuable type-strain genomes for metagenomic binning, comparative biology and taxonomic classification.</title>
        <authorList>
            <person name="Goeker M."/>
        </authorList>
    </citation>
    <scope>NUCLEOTIDE SEQUENCE [LARGE SCALE GENOMIC DNA]</scope>
    <source>
        <strain evidence="2 3">K24</strain>
    </source>
</reference>
<keyword evidence="3" id="KW-1185">Reference proteome</keyword>
<dbReference type="OrthoDB" id="9791723at2"/>
<dbReference type="PANTHER" id="PTHR28047:SF5">
    <property type="entry name" value="PROTEIN DCG1"/>
    <property type="match status" value="1"/>
</dbReference>
<evidence type="ECO:0000313" key="2">
    <source>
        <dbReference type="EMBL" id="RZS84419.1"/>
    </source>
</evidence>
<comment type="caution">
    <text evidence="2">The sequence shown here is derived from an EMBL/GenBank/DDBJ whole genome shotgun (WGS) entry which is preliminary data.</text>
</comment>
<dbReference type="PANTHER" id="PTHR28047">
    <property type="entry name" value="PROTEIN DCG1"/>
    <property type="match status" value="1"/>
</dbReference>
<dbReference type="EMBL" id="SGXC01000001">
    <property type="protein sequence ID" value="RZS84419.1"/>
    <property type="molecule type" value="Genomic_DNA"/>
</dbReference>
<dbReference type="Proteomes" id="UP000292445">
    <property type="component" value="Unassembled WGS sequence"/>
</dbReference>
<name>A0A4Q7NHP8_9BURK</name>
<dbReference type="InterPro" id="IPR052186">
    <property type="entry name" value="Hydantoin_racemase-like"/>
</dbReference>
<dbReference type="AlphaFoldDB" id="A0A4Q7NHP8"/>
<dbReference type="InterPro" id="IPR053714">
    <property type="entry name" value="Iso_Racemase_Enz_sf"/>
</dbReference>
<comment type="similarity">
    <text evidence="1">Belongs to the HyuE racemase family.</text>
</comment>
<dbReference type="RefSeq" id="WP_130355788.1">
    <property type="nucleotide sequence ID" value="NZ_SGXC01000001.1"/>
</dbReference>
<protein>
    <submittedName>
        <fullName evidence="2">Asp/Glu/hydantoin racemase</fullName>
    </submittedName>
</protein>
<dbReference type="Gene3D" id="3.40.50.12500">
    <property type="match status" value="1"/>
</dbReference>
<dbReference type="GO" id="GO:0047661">
    <property type="term" value="F:amino-acid racemase activity"/>
    <property type="evidence" value="ECO:0007669"/>
    <property type="project" value="InterPro"/>
</dbReference>
<accession>A0A4Q7NHP8</accession>
<evidence type="ECO:0000313" key="3">
    <source>
        <dbReference type="Proteomes" id="UP000292445"/>
    </source>
</evidence>
<organism evidence="2 3">
    <name type="scientific">Pigmentiphaga kullae</name>
    <dbReference type="NCBI Taxonomy" id="151784"/>
    <lineage>
        <taxon>Bacteria</taxon>
        <taxon>Pseudomonadati</taxon>
        <taxon>Pseudomonadota</taxon>
        <taxon>Betaproteobacteria</taxon>
        <taxon>Burkholderiales</taxon>
        <taxon>Alcaligenaceae</taxon>
        <taxon>Pigmentiphaga</taxon>
    </lineage>
</organism>
<evidence type="ECO:0000256" key="1">
    <source>
        <dbReference type="ARBA" id="ARBA00038414"/>
    </source>
</evidence>